<organism evidence="2 3">
    <name type="scientific">Breznakia pachnodae</name>
    <dbReference type="NCBI Taxonomy" id="265178"/>
    <lineage>
        <taxon>Bacteria</taxon>
        <taxon>Bacillati</taxon>
        <taxon>Bacillota</taxon>
        <taxon>Erysipelotrichia</taxon>
        <taxon>Erysipelotrichales</taxon>
        <taxon>Erysipelotrichaceae</taxon>
        <taxon>Breznakia</taxon>
    </lineage>
</organism>
<dbReference type="NCBIfam" id="NF007154">
    <property type="entry name" value="PRK09589.1"/>
    <property type="match status" value="1"/>
</dbReference>
<dbReference type="PANTHER" id="PTHR10353">
    <property type="entry name" value="GLYCOSYL HYDROLASE"/>
    <property type="match status" value="1"/>
</dbReference>
<reference evidence="2 3" key="1">
    <citation type="submission" date="2023-07" db="EMBL/GenBank/DDBJ databases">
        <title>Genomic Encyclopedia of Type Strains, Phase IV (KMG-IV): sequencing the most valuable type-strain genomes for metagenomic binning, comparative biology and taxonomic classification.</title>
        <authorList>
            <person name="Goeker M."/>
        </authorList>
    </citation>
    <scope>NUCLEOTIDE SEQUENCE [LARGE SCALE GENOMIC DNA]</scope>
    <source>
        <strain evidence="2 3">DSM 16784</strain>
    </source>
</reference>
<dbReference type="InterPro" id="IPR001360">
    <property type="entry name" value="Glyco_hydro_1"/>
</dbReference>
<keyword evidence="2" id="KW-0326">Glycosidase</keyword>
<keyword evidence="3" id="KW-1185">Reference proteome</keyword>
<evidence type="ECO:0000313" key="3">
    <source>
        <dbReference type="Proteomes" id="UP001230220"/>
    </source>
</evidence>
<protein>
    <submittedName>
        <fullName evidence="2">6-phospho-beta-glucosidase</fullName>
        <ecNumber evidence="2">3.2.1.86</ecNumber>
    </submittedName>
</protein>
<dbReference type="InterPro" id="IPR033132">
    <property type="entry name" value="GH_1_N_CS"/>
</dbReference>
<dbReference type="Pfam" id="PF00232">
    <property type="entry name" value="Glyco_hydro_1"/>
    <property type="match status" value="1"/>
</dbReference>
<dbReference type="PROSITE" id="PS00653">
    <property type="entry name" value="GLYCOSYL_HYDROL_F1_2"/>
    <property type="match status" value="1"/>
</dbReference>
<evidence type="ECO:0000256" key="1">
    <source>
        <dbReference type="RuleBase" id="RU003690"/>
    </source>
</evidence>
<dbReference type="EMBL" id="JAUSUR010000009">
    <property type="protein sequence ID" value="MDQ0363077.1"/>
    <property type="molecule type" value="Genomic_DNA"/>
</dbReference>
<dbReference type="GO" id="GO:0008706">
    <property type="term" value="F:6-phospho-beta-glucosidase activity"/>
    <property type="evidence" value="ECO:0007669"/>
    <property type="project" value="UniProtKB-EC"/>
</dbReference>
<name>A0ABU0E861_9FIRM</name>
<sequence length="469" mass="54667">MKFMWGAALAAHQCEGAWDVDGKGVSVSDILTSSKHNQNREIHLDMQSDVYYPSHEAVDFYHTYKEDIKLFAEMGMNSLRISLAWTRIFPKGDEEQPNEKGLQFYDDLIDELKKYDIEPVVTLLHNDMPLHLATAYGGWKNKKVIDFFSHYCETVYERYKNKVTYWLTFNEINNMLKYEYQLLPYLSGGLILDEEDADEGEIYQTMHNQFVASAQAVITGHRINKNFQIGSMTGFILVYPNSCNPLDTIETFPSYRNLFFCTDVQARGYYPTYIQKYWERKNIQLNTTEEEMQILKDGVVDYLGFSYYMSETLSASKDVEKKKDAAKILKGVNNPYLESSQWGWTVDPVGLRIVLNKLYERYQKPLFIVECGLGAIDEVSEDGKIHDDYRINYLKNHIEEMQKAMEIDGVEVMGFLPWSAMDIISASTGEMRKRYGFIYVDKDDDGNGSLKRIRKDSFYWFKDFIKEQN</sequence>
<dbReference type="SUPFAM" id="SSF51445">
    <property type="entry name" value="(Trans)glycosidases"/>
    <property type="match status" value="1"/>
</dbReference>
<dbReference type="Proteomes" id="UP001230220">
    <property type="component" value="Unassembled WGS sequence"/>
</dbReference>
<dbReference type="PANTHER" id="PTHR10353:SF85">
    <property type="entry name" value="ARYL-PHOSPHO-BETA-D-GLUCOSIDASE BGLA"/>
    <property type="match status" value="1"/>
</dbReference>
<dbReference type="RefSeq" id="WP_307411606.1">
    <property type="nucleotide sequence ID" value="NZ_JAUSUR010000009.1"/>
</dbReference>
<gene>
    <name evidence="2" type="ORF">J2S15_003838</name>
</gene>
<dbReference type="PRINTS" id="PR00131">
    <property type="entry name" value="GLHYDRLASE1"/>
</dbReference>
<comment type="similarity">
    <text evidence="1">Belongs to the glycosyl hydrolase 1 family.</text>
</comment>
<evidence type="ECO:0000313" key="2">
    <source>
        <dbReference type="EMBL" id="MDQ0363077.1"/>
    </source>
</evidence>
<keyword evidence="2" id="KW-0378">Hydrolase</keyword>
<accession>A0ABU0E861</accession>
<dbReference type="EC" id="3.2.1.86" evidence="2"/>
<dbReference type="InterPro" id="IPR017853">
    <property type="entry name" value="GH"/>
</dbReference>
<proteinExistence type="inferred from homology"/>
<dbReference type="Gene3D" id="3.20.20.80">
    <property type="entry name" value="Glycosidases"/>
    <property type="match status" value="1"/>
</dbReference>
<comment type="caution">
    <text evidence="2">The sequence shown here is derived from an EMBL/GenBank/DDBJ whole genome shotgun (WGS) entry which is preliminary data.</text>
</comment>